<feature type="compositionally biased region" description="Basic and acidic residues" evidence="2">
    <location>
        <begin position="123"/>
        <end position="136"/>
    </location>
</feature>
<accession>A0AB34JBR1</accession>
<reference evidence="3 4" key="1">
    <citation type="journal article" date="2024" name="Science">
        <title>Giant polyketide synthase enzymes in the biosynthesis of giant marine polyether toxins.</title>
        <authorList>
            <person name="Fallon T.R."/>
            <person name="Shende V.V."/>
            <person name="Wierzbicki I.H."/>
            <person name="Pendleton A.L."/>
            <person name="Watervoot N.F."/>
            <person name="Auber R.P."/>
            <person name="Gonzalez D.J."/>
            <person name="Wisecaver J.H."/>
            <person name="Moore B.S."/>
        </authorList>
    </citation>
    <scope>NUCLEOTIDE SEQUENCE [LARGE SCALE GENOMIC DNA]</scope>
    <source>
        <strain evidence="3 4">12B1</strain>
    </source>
</reference>
<evidence type="ECO:0000313" key="3">
    <source>
        <dbReference type="EMBL" id="KAL1519066.1"/>
    </source>
</evidence>
<dbReference type="AlphaFoldDB" id="A0AB34JBR1"/>
<feature type="region of interest" description="Disordered" evidence="2">
    <location>
        <begin position="364"/>
        <end position="466"/>
    </location>
</feature>
<feature type="compositionally biased region" description="Basic and acidic residues" evidence="2">
    <location>
        <begin position="413"/>
        <end position="429"/>
    </location>
</feature>
<evidence type="ECO:0000313" key="4">
    <source>
        <dbReference type="Proteomes" id="UP001515480"/>
    </source>
</evidence>
<keyword evidence="1" id="KW-0175">Coiled coil</keyword>
<feature type="region of interest" description="Disordered" evidence="2">
    <location>
        <begin position="69"/>
        <end position="213"/>
    </location>
</feature>
<gene>
    <name evidence="3" type="ORF">AB1Y20_003333</name>
</gene>
<proteinExistence type="predicted"/>
<feature type="compositionally biased region" description="Basic and acidic residues" evidence="2">
    <location>
        <begin position="157"/>
        <end position="184"/>
    </location>
</feature>
<feature type="compositionally biased region" description="Basic and acidic residues" evidence="2">
    <location>
        <begin position="376"/>
        <end position="386"/>
    </location>
</feature>
<feature type="compositionally biased region" description="Low complexity" evidence="2">
    <location>
        <begin position="137"/>
        <end position="152"/>
    </location>
</feature>
<feature type="compositionally biased region" description="Basic and acidic residues" evidence="2">
    <location>
        <begin position="76"/>
        <end position="88"/>
    </location>
</feature>
<sequence>MFLRRLGGGKDDAIERERKQLEREIEAGKNHLMSIRQSSQSFHLEETARSEGPHDAVITRVSPQFWGDIADLEVDSGSHEPTAERHDSTTQPPSETREATTSSLAPSKPTPPRSFGFLPRSLSFDRRRSSSRKHESATGPATPTSSESTPSATVPPPERKLTKASSHERVRDVQRPNPEPHKVETGANKEVPSTSIRPSTSRKASSSLLTSKASPLLLEREEKALVDEEIADAQLRTAQALAEFQPSSQTRQALAAAAVDAAAAAAELRATRRAAETETVMAVIAHDVERAEARRLLNEALQESDERKRSAQKEEAWALEAAAAAAMTKLQASKQLALEEKTRTLDQTFTELLSAVKALLYGQEAGEEESAPARSGDGDERRDVRPSNELGQADEEKDSEDVDGEISDDSCLDPDRDDDHPLTPDRTFGETRQSSGGLNPDERGSSGILDDSSALSGPASPPDSAKARVVARVQRARRSISVPQLQEESAKARLEVATLRMQAEKREQLHLQHLARAQAMQNELEREVRSLQKLTSETSSLRRLLEAERAAHSETKRSAAEEKNALVQRCKRAEAMVDELRQTKNQVEVSNNFPILKQFKAESALLKSEVTKAYQEELLSNSHTNELTFRTMMTALITEIRELEHAALPRRRSHFSLDQAARASDLFQWSSQAVQPAAKAGLSVVPYSSIEDEILKLQRGSRRAT</sequence>
<keyword evidence="4" id="KW-1185">Reference proteome</keyword>
<feature type="region of interest" description="Disordered" evidence="2">
    <location>
        <begin position="25"/>
        <end position="56"/>
    </location>
</feature>
<protein>
    <submittedName>
        <fullName evidence="3">Uncharacterized protein</fullName>
    </submittedName>
</protein>
<feature type="compositionally biased region" description="Basic and acidic residues" evidence="2">
    <location>
        <begin position="43"/>
        <end position="54"/>
    </location>
</feature>
<comment type="caution">
    <text evidence="3">The sequence shown here is derived from an EMBL/GenBank/DDBJ whole genome shotgun (WGS) entry which is preliminary data.</text>
</comment>
<dbReference type="EMBL" id="JBGBPQ010000010">
    <property type="protein sequence ID" value="KAL1519066.1"/>
    <property type="molecule type" value="Genomic_DNA"/>
</dbReference>
<name>A0AB34JBR1_PRYPA</name>
<organism evidence="3 4">
    <name type="scientific">Prymnesium parvum</name>
    <name type="common">Toxic golden alga</name>
    <dbReference type="NCBI Taxonomy" id="97485"/>
    <lineage>
        <taxon>Eukaryota</taxon>
        <taxon>Haptista</taxon>
        <taxon>Haptophyta</taxon>
        <taxon>Prymnesiophyceae</taxon>
        <taxon>Prymnesiales</taxon>
        <taxon>Prymnesiaceae</taxon>
        <taxon>Prymnesium</taxon>
    </lineage>
</organism>
<dbReference type="Proteomes" id="UP001515480">
    <property type="component" value="Unassembled WGS sequence"/>
</dbReference>
<feature type="compositionally biased region" description="Low complexity" evidence="2">
    <location>
        <begin position="197"/>
        <end position="213"/>
    </location>
</feature>
<feature type="compositionally biased region" description="Acidic residues" evidence="2">
    <location>
        <begin position="392"/>
        <end position="412"/>
    </location>
</feature>
<feature type="coiled-coil region" evidence="1">
    <location>
        <begin position="487"/>
        <end position="590"/>
    </location>
</feature>
<evidence type="ECO:0000256" key="2">
    <source>
        <dbReference type="SAM" id="MobiDB-lite"/>
    </source>
</evidence>
<evidence type="ECO:0000256" key="1">
    <source>
        <dbReference type="SAM" id="Coils"/>
    </source>
</evidence>
<feature type="compositionally biased region" description="Polar residues" evidence="2">
    <location>
        <begin position="89"/>
        <end position="105"/>
    </location>
</feature>